<dbReference type="InParanoid" id="B7Q516"/>
<gene>
    <name evidence="2" type="ORF">IscW_ISCW010332</name>
</gene>
<evidence type="ECO:0000313" key="3">
    <source>
        <dbReference type="EnsemblMetazoa" id="ISCW010332-PA"/>
    </source>
</evidence>
<dbReference type="EMBL" id="DS858898">
    <property type="protein sequence ID" value="EEC13938.1"/>
    <property type="molecule type" value="Genomic_DNA"/>
</dbReference>
<proteinExistence type="predicted"/>
<reference evidence="2 4" key="1">
    <citation type="submission" date="2008-03" db="EMBL/GenBank/DDBJ databases">
        <title>Annotation of Ixodes scapularis.</title>
        <authorList>
            <consortium name="Ixodes scapularis Genome Project Consortium"/>
            <person name="Caler E."/>
            <person name="Hannick L.I."/>
            <person name="Bidwell S."/>
            <person name="Joardar V."/>
            <person name="Thiagarajan M."/>
            <person name="Amedeo P."/>
            <person name="Galinsky K.J."/>
            <person name="Schobel S."/>
            <person name="Inman J."/>
            <person name="Hostetler J."/>
            <person name="Miller J."/>
            <person name="Hammond M."/>
            <person name="Megy K."/>
            <person name="Lawson D."/>
            <person name="Kodira C."/>
            <person name="Sutton G."/>
            <person name="Meyer J."/>
            <person name="Hill C.A."/>
            <person name="Birren B."/>
            <person name="Nene V."/>
            <person name="Collins F."/>
            <person name="Alarcon-Chaidez F."/>
            <person name="Wikel S."/>
            <person name="Strausberg R."/>
        </authorList>
    </citation>
    <scope>NUCLEOTIDE SEQUENCE [LARGE SCALE GENOMIC DNA]</scope>
    <source>
        <strain evidence="4">Wikel</strain>
        <strain evidence="2">Wikel colony</strain>
    </source>
</reference>
<organism>
    <name type="scientific">Ixodes scapularis</name>
    <name type="common">Black-legged tick</name>
    <name type="synonym">Deer tick</name>
    <dbReference type="NCBI Taxonomy" id="6945"/>
    <lineage>
        <taxon>Eukaryota</taxon>
        <taxon>Metazoa</taxon>
        <taxon>Ecdysozoa</taxon>
        <taxon>Arthropoda</taxon>
        <taxon>Chelicerata</taxon>
        <taxon>Arachnida</taxon>
        <taxon>Acari</taxon>
        <taxon>Parasitiformes</taxon>
        <taxon>Ixodida</taxon>
        <taxon>Ixodoidea</taxon>
        <taxon>Ixodidae</taxon>
        <taxon>Ixodinae</taxon>
        <taxon>Ixodes</taxon>
    </lineage>
</organism>
<feature type="region of interest" description="Disordered" evidence="1">
    <location>
        <begin position="15"/>
        <end position="77"/>
    </location>
</feature>
<accession>B7Q516</accession>
<dbReference type="VEuPathDB" id="VectorBase:ISCW010332"/>
<dbReference type="HOGENOM" id="CLU_2645063_0_0_1"/>
<dbReference type="VEuPathDB" id="VectorBase:ISCI010332"/>
<dbReference type="EnsemblMetazoa" id="ISCW010332-RA">
    <property type="protein sequence ID" value="ISCW010332-PA"/>
    <property type="gene ID" value="ISCW010332"/>
</dbReference>
<feature type="compositionally biased region" description="Basic residues" evidence="1">
    <location>
        <begin position="65"/>
        <end position="77"/>
    </location>
</feature>
<evidence type="ECO:0000313" key="4">
    <source>
        <dbReference type="Proteomes" id="UP000001555"/>
    </source>
</evidence>
<sequence>ARSGDVCITKGRVPNIRELPRGSMSPRGSYHEGVTRGSHQRLHRRSRQEWSLLHHPVPLPPPPPTKKKKEKKRKEEN</sequence>
<dbReference type="PaxDb" id="6945-B7Q516"/>
<name>B7Q516_IXOSC</name>
<reference evidence="3" key="2">
    <citation type="submission" date="2020-05" db="UniProtKB">
        <authorList>
            <consortium name="EnsemblMetazoa"/>
        </authorList>
    </citation>
    <scope>IDENTIFICATION</scope>
    <source>
        <strain evidence="3">wikel</strain>
    </source>
</reference>
<keyword evidence="4" id="KW-1185">Reference proteome</keyword>
<evidence type="ECO:0000313" key="2">
    <source>
        <dbReference type="EMBL" id="EEC13938.1"/>
    </source>
</evidence>
<dbReference type="AlphaFoldDB" id="B7Q516"/>
<protein>
    <submittedName>
        <fullName evidence="2 3">Uncharacterized protein</fullName>
    </submittedName>
</protein>
<dbReference type="Proteomes" id="UP000001555">
    <property type="component" value="Unassembled WGS sequence"/>
</dbReference>
<feature type="non-terminal residue" evidence="2">
    <location>
        <position position="77"/>
    </location>
</feature>
<evidence type="ECO:0000256" key="1">
    <source>
        <dbReference type="SAM" id="MobiDB-lite"/>
    </source>
</evidence>
<feature type="non-terminal residue" evidence="2">
    <location>
        <position position="1"/>
    </location>
</feature>
<dbReference type="EMBL" id="ABJB010687172">
    <property type="status" value="NOT_ANNOTATED_CDS"/>
    <property type="molecule type" value="Genomic_DNA"/>
</dbReference>